<name>A0A1H5X464_9HYPH</name>
<sequence>MNRALKIACLVLATTLLPAVAEARKMRFGGGKTSPTPATSNTSRGLLIIPGVGLSSRAAAAQIGKPERAPFPPATTAALEPTPLRLTINDDAKKPWCRSDVVVGGFCVVN</sequence>
<keyword evidence="3" id="KW-1185">Reference proteome</keyword>
<protein>
    <recommendedName>
        <fullName evidence="4">Porin</fullName>
    </recommendedName>
</protein>
<keyword evidence="1" id="KW-0732">Signal</keyword>
<dbReference type="EMBL" id="FNUY01000003">
    <property type="protein sequence ID" value="SEG06076.1"/>
    <property type="molecule type" value="Genomic_DNA"/>
</dbReference>
<evidence type="ECO:0000313" key="2">
    <source>
        <dbReference type="EMBL" id="SEG06076.1"/>
    </source>
</evidence>
<proteinExistence type="predicted"/>
<gene>
    <name evidence="2" type="ORF">SAMN04488115_10369</name>
</gene>
<feature type="chain" id="PRO_5009289048" description="Porin" evidence="1">
    <location>
        <begin position="22"/>
        <end position="110"/>
    </location>
</feature>
<organism evidence="2 3">
    <name type="scientific">Bosea lathyri</name>
    <dbReference type="NCBI Taxonomy" id="1036778"/>
    <lineage>
        <taxon>Bacteria</taxon>
        <taxon>Pseudomonadati</taxon>
        <taxon>Pseudomonadota</taxon>
        <taxon>Alphaproteobacteria</taxon>
        <taxon>Hyphomicrobiales</taxon>
        <taxon>Boseaceae</taxon>
        <taxon>Bosea</taxon>
    </lineage>
</organism>
<evidence type="ECO:0000313" key="3">
    <source>
        <dbReference type="Proteomes" id="UP000236743"/>
    </source>
</evidence>
<dbReference type="AlphaFoldDB" id="A0A1H5X464"/>
<dbReference type="Proteomes" id="UP000236743">
    <property type="component" value="Unassembled WGS sequence"/>
</dbReference>
<dbReference type="RefSeq" id="WP_103871945.1">
    <property type="nucleotide sequence ID" value="NZ_FNUY01000003.1"/>
</dbReference>
<reference evidence="2 3" key="1">
    <citation type="submission" date="2016-10" db="EMBL/GenBank/DDBJ databases">
        <authorList>
            <person name="de Groot N.N."/>
        </authorList>
    </citation>
    <scope>NUCLEOTIDE SEQUENCE [LARGE SCALE GENOMIC DNA]</scope>
    <source>
        <strain evidence="2 3">DSM 26656</strain>
    </source>
</reference>
<accession>A0A1H5X464</accession>
<evidence type="ECO:0008006" key="4">
    <source>
        <dbReference type="Google" id="ProtNLM"/>
    </source>
</evidence>
<dbReference type="OrthoDB" id="8163412at2"/>
<evidence type="ECO:0000256" key="1">
    <source>
        <dbReference type="SAM" id="SignalP"/>
    </source>
</evidence>
<feature type="signal peptide" evidence="1">
    <location>
        <begin position="1"/>
        <end position="21"/>
    </location>
</feature>